<keyword evidence="1" id="KW-0812">Transmembrane</keyword>
<organism evidence="2 3">
    <name type="scientific">[Kitasatospora] papulosa</name>
    <dbReference type="NCBI Taxonomy" id="1464011"/>
    <lineage>
        <taxon>Bacteria</taxon>
        <taxon>Bacillati</taxon>
        <taxon>Actinomycetota</taxon>
        <taxon>Actinomycetes</taxon>
        <taxon>Kitasatosporales</taxon>
        <taxon>Streptomycetaceae</taxon>
        <taxon>Streptomyces</taxon>
    </lineage>
</organism>
<protein>
    <submittedName>
        <fullName evidence="2">Uncharacterized protein</fullName>
    </submittedName>
</protein>
<evidence type="ECO:0000256" key="1">
    <source>
        <dbReference type="SAM" id="Phobius"/>
    </source>
</evidence>
<reference evidence="2 3" key="1">
    <citation type="submission" date="2022-10" db="EMBL/GenBank/DDBJ databases">
        <title>The complete genomes of actinobacterial strains from the NBC collection.</title>
        <authorList>
            <person name="Joergensen T.S."/>
            <person name="Alvarez Arevalo M."/>
            <person name="Sterndorff E.B."/>
            <person name="Faurdal D."/>
            <person name="Vuksanovic O."/>
            <person name="Mourched A.-S."/>
            <person name="Charusanti P."/>
            <person name="Shaw S."/>
            <person name="Blin K."/>
            <person name="Weber T."/>
        </authorList>
    </citation>
    <scope>NUCLEOTIDE SEQUENCE [LARGE SCALE GENOMIC DNA]</scope>
    <source>
        <strain evidence="2 3">NBC_00185</strain>
        <plasmid evidence="2 3">unnamed1</plasmid>
    </source>
</reference>
<proteinExistence type="predicted"/>
<evidence type="ECO:0000313" key="3">
    <source>
        <dbReference type="Proteomes" id="UP001622496"/>
    </source>
</evidence>
<dbReference type="Proteomes" id="UP001622496">
    <property type="component" value="Plasmid unnamed1"/>
</dbReference>
<keyword evidence="1" id="KW-0472">Membrane</keyword>
<keyword evidence="1" id="KW-1133">Transmembrane helix</keyword>
<feature type="transmembrane region" description="Helical" evidence="1">
    <location>
        <begin position="24"/>
        <end position="46"/>
    </location>
</feature>
<accession>A0ABZ1KFU0</accession>
<dbReference type="RefSeq" id="WP_389821570.1">
    <property type="nucleotide sequence ID" value="NZ_JBHVZB010000035.1"/>
</dbReference>
<name>A0ABZ1KFU0_9ACTN</name>
<keyword evidence="2" id="KW-0614">Plasmid</keyword>
<evidence type="ECO:0000313" key="2">
    <source>
        <dbReference type="EMBL" id="WTP70491.1"/>
    </source>
</evidence>
<geneLocation type="plasmid" evidence="2 3">
    <name>unnamed1</name>
</geneLocation>
<dbReference type="EMBL" id="CP108136">
    <property type="protein sequence ID" value="WTP70491.1"/>
    <property type="molecule type" value="Genomic_DNA"/>
</dbReference>
<sequence>MNTDTRAAHVKALSALAVAKYRRLALAVNVILTALALLLTSALAALT</sequence>
<keyword evidence="3" id="KW-1185">Reference proteome</keyword>
<gene>
    <name evidence="2" type="ORF">OG560_34100</name>
</gene>